<gene>
    <name evidence="1" type="ORF">RchiOBHm_Chr7g0214671</name>
</gene>
<comment type="caution">
    <text evidence="1">The sequence shown here is derived from an EMBL/GenBank/DDBJ whole genome shotgun (WGS) entry which is preliminary data.</text>
</comment>
<keyword evidence="2" id="KW-1185">Reference proteome</keyword>
<dbReference type="Proteomes" id="UP000238479">
    <property type="component" value="Chromosome 7"/>
</dbReference>
<dbReference type="EMBL" id="PDCK01000045">
    <property type="protein sequence ID" value="PRQ19206.1"/>
    <property type="molecule type" value="Genomic_DNA"/>
</dbReference>
<evidence type="ECO:0000313" key="2">
    <source>
        <dbReference type="Proteomes" id="UP000238479"/>
    </source>
</evidence>
<dbReference type="Gramene" id="PRQ19206">
    <property type="protein sequence ID" value="PRQ19206"/>
    <property type="gene ID" value="RchiOBHm_Chr7g0214671"/>
</dbReference>
<proteinExistence type="predicted"/>
<reference evidence="1 2" key="1">
    <citation type="journal article" date="2018" name="Nat. Genet.">
        <title>The Rosa genome provides new insights in the design of modern roses.</title>
        <authorList>
            <person name="Bendahmane M."/>
        </authorList>
    </citation>
    <scope>NUCLEOTIDE SEQUENCE [LARGE SCALE GENOMIC DNA]</scope>
    <source>
        <strain evidence="2">cv. Old Blush</strain>
    </source>
</reference>
<sequence length="62" mass="7021">MNTCEPETNDARTRLHRCNGTHDHRNIAFPAYKAFQAVAVALHNSYFSISRLLITCLCISIN</sequence>
<organism evidence="1 2">
    <name type="scientific">Rosa chinensis</name>
    <name type="common">China rose</name>
    <dbReference type="NCBI Taxonomy" id="74649"/>
    <lineage>
        <taxon>Eukaryota</taxon>
        <taxon>Viridiplantae</taxon>
        <taxon>Streptophyta</taxon>
        <taxon>Embryophyta</taxon>
        <taxon>Tracheophyta</taxon>
        <taxon>Spermatophyta</taxon>
        <taxon>Magnoliopsida</taxon>
        <taxon>eudicotyledons</taxon>
        <taxon>Gunneridae</taxon>
        <taxon>Pentapetalae</taxon>
        <taxon>rosids</taxon>
        <taxon>fabids</taxon>
        <taxon>Rosales</taxon>
        <taxon>Rosaceae</taxon>
        <taxon>Rosoideae</taxon>
        <taxon>Rosoideae incertae sedis</taxon>
        <taxon>Rosa</taxon>
    </lineage>
</organism>
<dbReference type="AlphaFoldDB" id="A0A2P6PB99"/>
<evidence type="ECO:0000313" key="1">
    <source>
        <dbReference type="EMBL" id="PRQ19206.1"/>
    </source>
</evidence>
<name>A0A2P6PB99_ROSCH</name>
<protein>
    <submittedName>
        <fullName evidence="1">Uncharacterized protein</fullName>
    </submittedName>
</protein>
<accession>A0A2P6PB99</accession>